<evidence type="ECO:0000259" key="4">
    <source>
        <dbReference type="PROSITE" id="PS50043"/>
    </source>
</evidence>
<dbReference type="GO" id="GO:0000160">
    <property type="term" value="P:phosphorelay signal transduction system"/>
    <property type="evidence" value="ECO:0007669"/>
    <property type="project" value="InterPro"/>
</dbReference>
<dbReference type="CDD" id="cd06170">
    <property type="entry name" value="LuxR_C_like"/>
    <property type="match status" value="1"/>
</dbReference>
<name>A0A6J4R8U6_9ACTN</name>
<dbReference type="PANTHER" id="PTHR43214:SF43">
    <property type="entry name" value="TWO-COMPONENT RESPONSE REGULATOR"/>
    <property type="match status" value="1"/>
</dbReference>
<evidence type="ECO:0000256" key="2">
    <source>
        <dbReference type="ARBA" id="ARBA00023125"/>
    </source>
</evidence>
<feature type="domain" description="Response regulatory" evidence="5">
    <location>
        <begin position="7"/>
        <end position="123"/>
    </location>
</feature>
<evidence type="ECO:0000313" key="6">
    <source>
        <dbReference type="EMBL" id="CAA9467367.1"/>
    </source>
</evidence>
<dbReference type="AlphaFoldDB" id="A0A6J4R8U6"/>
<dbReference type="Pfam" id="PF00196">
    <property type="entry name" value="GerE"/>
    <property type="match status" value="1"/>
</dbReference>
<dbReference type="CDD" id="cd17535">
    <property type="entry name" value="REC_NarL-like"/>
    <property type="match status" value="1"/>
</dbReference>
<dbReference type="SMART" id="SM00448">
    <property type="entry name" value="REC"/>
    <property type="match status" value="1"/>
</dbReference>
<reference evidence="6" key="1">
    <citation type="submission" date="2020-02" db="EMBL/GenBank/DDBJ databases">
        <authorList>
            <person name="Meier V. D."/>
        </authorList>
    </citation>
    <scope>NUCLEOTIDE SEQUENCE</scope>
    <source>
        <strain evidence="6">AVDCRST_MAG28</strain>
    </source>
</reference>
<dbReference type="PROSITE" id="PS50043">
    <property type="entry name" value="HTH_LUXR_2"/>
    <property type="match status" value="1"/>
</dbReference>
<keyword evidence="2" id="KW-0238">DNA-binding</keyword>
<dbReference type="GO" id="GO:0006355">
    <property type="term" value="P:regulation of DNA-templated transcription"/>
    <property type="evidence" value="ECO:0007669"/>
    <property type="project" value="InterPro"/>
</dbReference>
<dbReference type="SMART" id="SM00421">
    <property type="entry name" value="HTH_LUXR"/>
    <property type="match status" value="1"/>
</dbReference>
<feature type="domain" description="HTH luxR-type" evidence="4">
    <location>
        <begin position="144"/>
        <end position="209"/>
    </location>
</feature>
<dbReference type="Pfam" id="PF00072">
    <property type="entry name" value="Response_reg"/>
    <property type="match status" value="1"/>
</dbReference>
<sequence>MQAAKIRVLVADDHPMLREGLVAVLGTQPDFEVVGEAADGAEVVRLANRLGPDVILLDLEMPNVDGVAALERLKENGTEARTVVFTAYDTDERILGALRAGARGYLLKGASRHEIFEAIRVAHSGGSLLGPAATARLLRHVQRDEKDSDALTPRELEVLRLVAEGLSNREMAARLFVTERTIKFHVSSLLNKLGAENRTNAVRIAVRRGLIQLPA</sequence>
<dbReference type="InterPro" id="IPR011006">
    <property type="entry name" value="CheY-like_superfamily"/>
</dbReference>
<evidence type="ECO:0000259" key="5">
    <source>
        <dbReference type="PROSITE" id="PS50110"/>
    </source>
</evidence>
<dbReference type="InterPro" id="IPR001789">
    <property type="entry name" value="Sig_transdc_resp-reg_receiver"/>
</dbReference>
<dbReference type="PROSITE" id="PS50110">
    <property type="entry name" value="RESPONSE_REGULATORY"/>
    <property type="match status" value="1"/>
</dbReference>
<dbReference type="EMBL" id="CADCVE010000110">
    <property type="protein sequence ID" value="CAA9467367.1"/>
    <property type="molecule type" value="Genomic_DNA"/>
</dbReference>
<keyword evidence="1 3" id="KW-0597">Phosphoprotein</keyword>
<dbReference type="PANTHER" id="PTHR43214">
    <property type="entry name" value="TWO-COMPONENT RESPONSE REGULATOR"/>
    <property type="match status" value="1"/>
</dbReference>
<dbReference type="InterPro" id="IPR000792">
    <property type="entry name" value="Tscrpt_reg_LuxR_C"/>
</dbReference>
<dbReference type="GO" id="GO:0003677">
    <property type="term" value="F:DNA binding"/>
    <property type="evidence" value="ECO:0007669"/>
    <property type="project" value="UniProtKB-KW"/>
</dbReference>
<dbReference type="SUPFAM" id="SSF46894">
    <property type="entry name" value="C-terminal effector domain of the bipartite response regulators"/>
    <property type="match status" value="1"/>
</dbReference>
<protein>
    <submittedName>
        <fullName evidence="6">Two-component system, regulatory protein</fullName>
    </submittedName>
</protein>
<proteinExistence type="predicted"/>
<dbReference type="InterPro" id="IPR016032">
    <property type="entry name" value="Sig_transdc_resp-reg_C-effctor"/>
</dbReference>
<feature type="modified residue" description="4-aspartylphosphate" evidence="3">
    <location>
        <position position="58"/>
    </location>
</feature>
<evidence type="ECO:0000256" key="1">
    <source>
        <dbReference type="ARBA" id="ARBA00022553"/>
    </source>
</evidence>
<dbReference type="InterPro" id="IPR058245">
    <property type="entry name" value="NreC/VraR/RcsB-like_REC"/>
</dbReference>
<gene>
    <name evidence="6" type="ORF">AVDCRST_MAG28-4231</name>
</gene>
<evidence type="ECO:0000256" key="3">
    <source>
        <dbReference type="PROSITE-ProRule" id="PRU00169"/>
    </source>
</evidence>
<dbReference type="Gene3D" id="3.40.50.2300">
    <property type="match status" value="1"/>
</dbReference>
<organism evidence="6">
    <name type="scientific">uncultured Rubrobacteraceae bacterium</name>
    <dbReference type="NCBI Taxonomy" id="349277"/>
    <lineage>
        <taxon>Bacteria</taxon>
        <taxon>Bacillati</taxon>
        <taxon>Actinomycetota</taxon>
        <taxon>Rubrobacteria</taxon>
        <taxon>Rubrobacterales</taxon>
        <taxon>Rubrobacteraceae</taxon>
        <taxon>environmental samples</taxon>
    </lineage>
</organism>
<accession>A0A6J4R8U6</accession>
<dbReference type="SUPFAM" id="SSF52172">
    <property type="entry name" value="CheY-like"/>
    <property type="match status" value="1"/>
</dbReference>
<dbReference type="PRINTS" id="PR00038">
    <property type="entry name" value="HTHLUXR"/>
</dbReference>
<dbReference type="InterPro" id="IPR039420">
    <property type="entry name" value="WalR-like"/>
</dbReference>